<dbReference type="AlphaFoldDB" id="A0A6A4AZP0"/>
<name>A0A6A4AZP0_9STRA</name>
<evidence type="ECO:0000313" key="3">
    <source>
        <dbReference type="Proteomes" id="UP000434957"/>
    </source>
</evidence>
<feature type="region of interest" description="Disordered" evidence="1">
    <location>
        <begin position="46"/>
        <end position="74"/>
    </location>
</feature>
<sequence>MSKILGQNVAEDAQTILAKRTTARMGEIQSDKKEIKTAWLSVAEKNERDQKDMAVPNHTHQHQSGNKDDKNDVKAMSKDNFLGCSRYRSRSRRRRTSLLLLLLKRRRARHNFATTIAKLHPCGRGWKYLQE</sequence>
<reference evidence="2 3" key="1">
    <citation type="submission" date="2018-08" db="EMBL/GenBank/DDBJ databases">
        <title>Genomic investigation of the strawberry pathogen Phytophthora fragariae indicates pathogenicity is determined by transcriptional variation in three key races.</title>
        <authorList>
            <person name="Adams T.M."/>
            <person name="Armitage A.D."/>
            <person name="Sobczyk M.K."/>
            <person name="Bates H.J."/>
            <person name="Dunwell J.M."/>
            <person name="Nellist C.F."/>
            <person name="Harrison R.J."/>
        </authorList>
    </citation>
    <scope>NUCLEOTIDE SEQUENCE [LARGE SCALE GENOMIC DNA]</scope>
    <source>
        <strain evidence="2 3">SCRP333</strain>
    </source>
</reference>
<gene>
    <name evidence="2" type="ORF">PR003_g32713</name>
</gene>
<protein>
    <submittedName>
        <fullName evidence="2">Uncharacterized protein</fullName>
    </submittedName>
</protein>
<evidence type="ECO:0000256" key="1">
    <source>
        <dbReference type="SAM" id="MobiDB-lite"/>
    </source>
</evidence>
<accession>A0A6A4AZP0</accession>
<feature type="compositionally biased region" description="Basic and acidic residues" evidence="1">
    <location>
        <begin position="65"/>
        <end position="74"/>
    </location>
</feature>
<dbReference type="Proteomes" id="UP000434957">
    <property type="component" value="Unassembled WGS sequence"/>
</dbReference>
<dbReference type="EMBL" id="QXFT01008266">
    <property type="protein sequence ID" value="KAE9264694.1"/>
    <property type="molecule type" value="Genomic_DNA"/>
</dbReference>
<organism evidence="2 3">
    <name type="scientific">Phytophthora rubi</name>
    <dbReference type="NCBI Taxonomy" id="129364"/>
    <lineage>
        <taxon>Eukaryota</taxon>
        <taxon>Sar</taxon>
        <taxon>Stramenopiles</taxon>
        <taxon>Oomycota</taxon>
        <taxon>Peronosporomycetes</taxon>
        <taxon>Peronosporales</taxon>
        <taxon>Peronosporaceae</taxon>
        <taxon>Phytophthora</taxon>
    </lineage>
</organism>
<keyword evidence="3" id="KW-1185">Reference proteome</keyword>
<comment type="caution">
    <text evidence="2">The sequence shown here is derived from an EMBL/GenBank/DDBJ whole genome shotgun (WGS) entry which is preliminary data.</text>
</comment>
<proteinExistence type="predicted"/>
<evidence type="ECO:0000313" key="2">
    <source>
        <dbReference type="EMBL" id="KAE9264694.1"/>
    </source>
</evidence>